<dbReference type="Proteomes" id="UP000325577">
    <property type="component" value="Linkage Group LG12"/>
</dbReference>
<gene>
    <name evidence="1" type="ORF">F0562_024116</name>
</gene>
<evidence type="ECO:0000313" key="1">
    <source>
        <dbReference type="EMBL" id="KAA8542960.1"/>
    </source>
</evidence>
<evidence type="ECO:0000313" key="2">
    <source>
        <dbReference type="Proteomes" id="UP000325577"/>
    </source>
</evidence>
<protein>
    <submittedName>
        <fullName evidence="1">Uncharacterized protein</fullName>
    </submittedName>
</protein>
<keyword evidence="2" id="KW-1185">Reference proteome</keyword>
<organism evidence="1 2">
    <name type="scientific">Nyssa sinensis</name>
    <dbReference type="NCBI Taxonomy" id="561372"/>
    <lineage>
        <taxon>Eukaryota</taxon>
        <taxon>Viridiplantae</taxon>
        <taxon>Streptophyta</taxon>
        <taxon>Embryophyta</taxon>
        <taxon>Tracheophyta</taxon>
        <taxon>Spermatophyta</taxon>
        <taxon>Magnoliopsida</taxon>
        <taxon>eudicotyledons</taxon>
        <taxon>Gunneridae</taxon>
        <taxon>Pentapetalae</taxon>
        <taxon>asterids</taxon>
        <taxon>Cornales</taxon>
        <taxon>Nyssaceae</taxon>
        <taxon>Nyssa</taxon>
    </lineage>
</organism>
<name>A0A5J5BL64_9ASTE</name>
<dbReference type="EMBL" id="CM018035">
    <property type="protein sequence ID" value="KAA8542960.1"/>
    <property type="molecule type" value="Genomic_DNA"/>
</dbReference>
<reference evidence="1 2" key="1">
    <citation type="submission" date="2019-09" db="EMBL/GenBank/DDBJ databases">
        <title>A chromosome-level genome assembly of the Chinese tupelo Nyssa sinensis.</title>
        <authorList>
            <person name="Yang X."/>
            <person name="Kang M."/>
            <person name="Yang Y."/>
            <person name="Xiong H."/>
            <person name="Wang M."/>
            <person name="Zhang Z."/>
            <person name="Wang Z."/>
            <person name="Wu H."/>
            <person name="Ma T."/>
            <person name="Liu J."/>
            <person name="Xi Z."/>
        </authorList>
    </citation>
    <scope>NUCLEOTIDE SEQUENCE [LARGE SCALE GENOMIC DNA]</scope>
    <source>
        <strain evidence="1">J267</strain>
        <tissue evidence="1">Leaf</tissue>
    </source>
</reference>
<proteinExistence type="predicted"/>
<sequence length="124" mass="14031">MYLRANVDEFKKPEISGSDQDNSANQSLKKGLARSEYISPWMGRFSLCWIRLMSIKGFNKVLWAPLVAGLDLKAETSMVKSVRRVESEQVRFVTEVSDGQHEWKFRGGTEVSSSRAGRIEMLGT</sequence>
<dbReference type="AlphaFoldDB" id="A0A5J5BL64"/>
<accession>A0A5J5BL64</accession>